<dbReference type="PANTHER" id="PTHR15430">
    <property type="entry name" value="GLOMULIN"/>
    <property type="match status" value="1"/>
</dbReference>
<name>A0AAW2EBY4_9HYME</name>
<keyword evidence="2" id="KW-1185">Reference proteome</keyword>
<protein>
    <recommendedName>
        <fullName evidence="3">Glomulin</fullName>
    </recommendedName>
</protein>
<dbReference type="GO" id="GO:0055105">
    <property type="term" value="F:ubiquitin-protein transferase inhibitor activity"/>
    <property type="evidence" value="ECO:0007669"/>
    <property type="project" value="TreeGrafter"/>
</dbReference>
<dbReference type="Pfam" id="PF08568">
    <property type="entry name" value="Kinetochor_Ybp2"/>
    <property type="match status" value="1"/>
</dbReference>
<proteinExistence type="predicted"/>
<gene>
    <name evidence="1" type="ORF">PUN28_019867</name>
</gene>
<evidence type="ECO:0008006" key="3">
    <source>
        <dbReference type="Google" id="ProtNLM"/>
    </source>
</evidence>
<dbReference type="InterPro" id="IPR013877">
    <property type="entry name" value="YAP-bd/ALF4/Glomulin"/>
</dbReference>
<organism evidence="1 2">
    <name type="scientific">Cardiocondyla obscurior</name>
    <dbReference type="NCBI Taxonomy" id="286306"/>
    <lineage>
        <taxon>Eukaryota</taxon>
        <taxon>Metazoa</taxon>
        <taxon>Ecdysozoa</taxon>
        <taxon>Arthropoda</taxon>
        <taxon>Hexapoda</taxon>
        <taxon>Insecta</taxon>
        <taxon>Pterygota</taxon>
        <taxon>Neoptera</taxon>
        <taxon>Endopterygota</taxon>
        <taxon>Hymenoptera</taxon>
        <taxon>Apocrita</taxon>
        <taxon>Aculeata</taxon>
        <taxon>Formicoidea</taxon>
        <taxon>Formicidae</taxon>
        <taxon>Myrmicinae</taxon>
        <taxon>Cardiocondyla</taxon>
    </lineage>
</organism>
<dbReference type="EMBL" id="JADYXP020000027">
    <property type="protein sequence ID" value="KAL0099750.1"/>
    <property type="molecule type" value="Genomic_DNA"/>
</dbReference>
<reference evidence="1 2" key="1">
    <citation type="submission" date="2023-03" db="EMBL/GenBank/DDBJ databases">
        <title>High recombination rates correlate with genetic variation in Cardiocondyla obscurior ants.</title>
        <authorList>
            <person name="Errbii M."/>
        </authorList>
    </citation>
    <scope>NUCLEOTIDE SEQUENCE [LARGE SCALE GENOMIC DNA]</scope>
    <source>
        <strain evidence="1">Alpha-2009</strain>
        <tissue evidence="1">Whole body</tissue>
    </source>
</reference>
<evidence type="ECO:0000313" key="1">
    <source>
        <dbReference type="EMBL" id="KAL0099750.1"/>
    </source>
</evidence>
<evidence type="ECO:0000313" key="2">
    <source>
        <dbReference type="Proteomes" id="UP001430953"/>
    </source>
</evidence>
<dbReference type="InterPro" id="IPR019516">
    <property type="entry name" value="Glomulin/ALF4"/>
</dbReference>
<dbReference type="AlphaFoldDB" id="A0AAW2EBY4"/>
<accession>A0AAW2EBY4</accession>
<dbReference type="Proteomes" id="UP001430953">
    <property type="component" value="Unassembled WGS sequence"/>
</dbReference>
<dbReference type="PANTHER" id="PTHR15430:SF1">
    <property type="entry name" value="GLOMULIN"/>
    <property type="match status" value="1"/>
</dbReference>
<sequence>MESKEDITHTTQIKTEEFVTQINDLLNECKTEEVIRLLEKNTHQVLFDSAAICLIISKLTRSVLHHEKEVFKCAFNVLMHMAKTEACYMIIELQKYLMQASDHENFSAVLNVLRICLIKVPTKQDKVIDWYLKSLGIYIKCLPLSDELLDNPEDIDRLIYTYEEILTFTESIVKEMINSNSISENKSLSGKFIFTFLIKLFEKPFCFLDKYIPKRIKYTNLIDNIMKQAFYLNGDVLGFLDIVDRKKFPDFKEDEDEDYNNPILSQWIYEIPDLAYGNFYFHVVTKEKYWINVPQVYNFYYIFEICTFFFKELLNHQCSISNGLTFMETVMRRIPLYSLNSQVFELEIYIELLASITKIMIYSNSDKQRKHAVSVLQNYIEIFDMEARYAVIVNLYAIAEHSGLRSHITGIFKSSIIQCLSTTPPNPQFLGRNMEILLKKACNLPHGGFSDIIELTEEIITALNLLRFLFIRDQDNETGIWDMEDMLENDYLIPLRQGIDLCRAHWTVKMADLKQTKNLTEKQDAESVNANIEVELFVGGKLLPIMPVSDKIEICYQALNAIDVIESILVRVNECLD</sequence>
<comment type="caution">
    <text evidence="1">The sequence shown here is derived from an EMBL/GenBank/DDBJ whole genome shotgun (WGS) entry which is preliminary data.</text>
</comment>
<dbReference type="GO" id="GO:0005737">
    <property type="term" value="C:cytoplasm"/>
    <property type="evidence" value="ECO:0007669"/>
    <property type="project" value="TreeGrafter"/>
</dbReference>